<feature type="compositionally biased region" description="Low complexity" evidence="1">
    <location>
        <begin position="113"/>
        <end position="125"/>
    </location>
</feature>
<protein>
    <submittedName>
        <fullName evidence="3">Uncharacterized protein</fullName>
    </submittedName>
</protein>
<feature type="region of interest" description="Disordered" evidence="1">
    <location>
        <begin position="25"/>
        <end position="125"/>
    </location>
</feature>
<reference evidence="3 4" key="1">
    <citation type="submission" date="2020-04" db="EMBL/GenBank/DDBJ databases">
        <title>Perkinsus olseni comparative genomics.</title>
        <authorList>
            <person name="Bogema D.R."/>
        </authorList>
    </citation>
    <scope>NUCLEOTIDE SEQUENCE [LARGE SCALE GENOMIC DNA]</scope>
    <source>
        <strain evidence="3 4">ATCC PRA-207</strain>
    </source>
</reference>
<keyword evidence="4" id="KW-1185">Reference proteome</keyword>
<gene>
    <name evidence="3" type="ORF">FOZ63_018896</name>
</gene>
<proteinExistence type="predicted"/>
<name>A0A7J6STW1_PEROL</name>
<accession>A0A7J6STW1</accession>
<organism evidence="3 4">
    <name type="scientific">Perkinsus olseni</name>
    <name type="common">Perkinsus atlanticus</name>
    <dbReference type="NCBI Taxonomy" id="32597"/>
    <lineage>
        <taxon>Eukaryota</taxon>
        <taxon>Sar</taxon>
        <taxon>Alveolata</taxon>
        <taxon>Perkinsozoa</taxon>
        <taxon>Perkinsea</taxon>
        <taxon>Perkinsida</taxon>
        <taxon>Perkinsidae</taxon>
        <taxon>Perkinsus</taxon>
    </lineage>
</organism>
<dbReference type="Proteomes" id="UP000553632">
    <property type="component" value="Unassembled WGS sequence"/>
</dbReference>
<evidence type="ECO:0000256" key="2">
    <source>
        <dbReference type="SAM" id="SignalP"/>
    </source>
</evidence>
<feature type="signal peptide" evidence="2">
    <location>
        <begin position="1"/>
        <end position="19"/>
    </location>
</feature>
<keyword evidence="2" id="KW-0732">Signal</keyword>
<feature type="compositionally biased region" description="Basic and acidic residues" evidence="1">
    <location>
        <begin position="44"/>
        <end position="83"/>
    </location>
</feature>
<evidence type="ECO:0000313" key="3">
    <source>
        <dbReference type="EMBL" id="KAF4736205.1"/>
    </source>
</evidence>
<dbReference type="EMBL" id="JABANO010015835">
    <property type="protein sequence ID" value="KAF4736205.1"/>
    <property type="molecule type" value="Genomic_DNA"/>
</dbReference>
<dbReference type="AlphaFoldDB" id="A0A7J6STW1"/>
<sequence>MNLLLHFFSLLVAIEYCNAGCLRGFNKHGGPRLDLEELAEEQPDEKPPNEKQPDEKPPDEKQPDEKPPDEEHPDERPPDEKPPDGGQLKIEFFLSPADPGDEAKKVPNGVPGGAAPPDVDASVHK</sequence>
<feature type="chain" id="PRO_5029562829" evidence="2">
    <location>
        <begin position="20"/>
        <end position="125"/>
    </location>
</feature>
<comment type="caution">
    <text evidence="3">The sequence shown here is derived from an EMBL/GenBank/DDBJ whole genome shotgun (WGS) entry which is preliminary data.</text>
</comment>
<evidence type="ECO:0000256" key="1">
    <source>
        <dbReference type="SAM" id="MobiDB-lite"/>
    </source>
</evidence>
<evidence type="ECO:0000313" key="4">
    <source>
        <dbReference type="Proteomes" id="UP000553632"/>
    </source>
</evidence>